<dbReference type="Gene3D" id="1.10.167.10">
    <property type="entry name" value="Regulator of G-protein Signalling 4, domain 2"/>
    <property type="match status" value="2"/>
</dbReference>
<sequence>MEISRSLFKRRKDSPKKDGLKTLLSMGKEENDQSFGQQSNSKFQTNESVSRVAYTACFSHRNVKLSHQMLIAESMFDPYLTLNTKSRLCPTIECILNDSNRLSYFVQFMENENSVTRNMIKFWIQVECFRNSMKECDNMAENKHIFIGDAIRIFNKYLDPESTHRLNLEIEVNDVSCVQHRLFIEGLVSSDLFQNFQNLVLKYIEVEYYNKFLRSSYFCRYQVDVMTDGSICLVDILYNDATLFYFMEFMEQEGMKHYVDFLLMAENYRNFGNAKDAKIVFDRFFTSESPSFLEMSDNVKSQIENNLHGECNTCFDRAVSILIQYFDKTYFKQFLQSQVYINFLTECINSIQYSNVVTKTQKCHKRQGSDSSSSECFVSSSAAVDKSAQNSLRKPVDFDLLWKRDLAGKLQIARVNQYGKLLSDFEPEPDKPNASGTNTLAKAVRKLTLSASDDKEKEDMAWRVAEMIINDVRSVTESHRFQHNNS</sequence>
<dbReference type="VEuPathDB" id="VectorBase:LDEU004018"/>
<feature type="region of interest" description="Disordered" evidence="1">
    <location>
        <begin position="1"/>
        <end position="20"/>
    </location>
</feature>
<dbReference type="AlphaFoldDB" id="A0A443SKK8"/>
<dbReference type="PANTHER" id="PTHR13155">
    <property type="entry name" value="A-KINASE ANCHOR PROTEINS"/>
    <property type="match status" value="1"/>
</dbReference>
<proteinExistence type="predicted"/>
<reference evidence="3 4" key="1">
    <citation type="journal article" date="2018" name="Gigascience">
        <title>Genomes of trombidid mites reveal novel predicted allergens and laterally-transferred genes associated with secondary metabolism.</title>
        <authorList>
            <person name="Dong X."/>
            <person name="Chaisiri K."/>
            <person name="Xia D."/>
            <person name="Armstrong S.D."/>
            <person name="Fang Y."/>
            <person name="Donnelly M.J."/>
            <person name="Kadowaki T."/>
            <person name="McGarry J.W."/>
            <person name="Darby A.C."/>
            <person name="Makepeace B.L."/>
        </authorList>
    </citation>
    <scope>NUCLEOTIDE SEQUENCE [LARGE SCALE GENOMIC DNA]</scope>
    <source>
        <strain evidence="3">UoL-UT</strain>
    </source>
</reference>
<dbReference type="GO" id="GO:0008104">
    <property type="term" value="P:intracellular protein localization"/>
    <property type="evidence" value="ECO:0007669"/>
    <property type="project" value="TreeGrafter"/>
</dbReference>
<evidence type="ECO:0000313" key="3">
    <source>
        <dbReference type="EMBL" id="RWS28023.1"/>
    </source>
</evidence>
<dbReference type="STRING" id="299467.A0A443SKK8"/>
<dbReference type="EMBL" id="NCKV01001624">
    <property type="protein sequence ID" value="RWS28023.1"/>
    <property type="molecule type" value="Genomic_DNA"/>
</dbReference>
<feature type="domain" description="RGS" evidence="2">
    <location>
        <begin position="232"/>
        <end position="344"/>
    </location>
</feature>
<dbReference type="Proteomes" id="UP000288716">
    <property type="component" value="Unassembled WGS sequence"/>
</dbReference>
<dbReference type="PROSITE" id="PS50132">
    <property type="entry name" value="RGS"/>
    <property type="match status" value="2"/>
</dbReference>
<protein>
    <submittedName>
        <fullName evidence="3">A-kinase anchor protein 10-like protein</fullName>
    </submittedName>
</protein>
<keyword evidence="3" id="KW-0808">Transferase</keyword>
<dbReference type="InterPro" id="IPR052246">
    <property type="entry name" value="Cell_Polariz_PKAAnc"/>
</dbReference>
<feature type="domain" description="RGS" evidence="2">
    <location>
        <begin position="91"/>
        <end position="222"/>
    </location>
</feature>
<dbReference type="InterPro" id="IPR044926">
    <property type="entry name" value="RGS_subdomain_2"/>
</dbReference>
<dbReference type="GO" id="GO:0005739">
    <property type="term" value="C:mitochondrion"/>
    <property type="evidence" value="ECO:0007669"/>
    <property type="project" value="TreeGrafter"/>
</dbReference>
<name>A0A443SKK8_9ACAR</name>
<dbReference type="PANTHER" id="PTHR13155:SF1">
    <property type="entry name" value="A-KINASE ANCHOR PROTEIN 10, MITOCHONDRIAL"/>
    <property type="match status" value="1"/>
</dbReference>
<dbReference type="InterPro" id="IPR036305">
    <property type="entry name" value="RGS_sf"/>
</dbReference>
<dbReference type="GO" id="GO:0005886">
    <property type="term" value="C:plasma membrane"/>
    <property type="evidence" value="ECO:0007669"/>
    <property type="project" value="TreeGrafter"/>
</dbReference>
<dbReference type="InterPro" id="IPR016137">
    <property type="entry name" value="RGS"/>
</dbReference>
<evidence type="ECO:0000259" key="2">
    <source>
        <dbReference type="PROSITE" id="PS50132"/>
    </source>
</evidence>
<keyword evidence="4" id="KW-1185">Reference proteome</keyword>
<evidence type="ECO:0000313" key="4">
    <source>
        <dbReference type="Proteomes" id="UP000288716"/>
    </source>
</evidence>
<keyword evidence="3" id="KW-0418">Kinase</keyword>
<accession>A0A443SKK8</accession>
<dbReference type="OrthoDB" id="5584247at2759"/>
<gene>
    <name evidence="3" type="ORF">B4U80_12817</name>
</gene>
<dbReference type="Pfam" id="PF00615">
    <property type="entry name" value="RGS"/>
    <property type="match status" value="2"/>
</dbReference>
<dbReference type="SMART" id="SM00315">
    <property type="entry name" value="RGS"/>
    <property type="match status" value="2"/>
</dbReference>
<organism evidence="3 4">
    <name type="scientific">Leptotrombidium deliense</name>
    <dbReference type="NCBI Taxonomy" id="299467"/>
    <lineage>
        <taxon>Eukaryota</taxon>
        <taxon>Metazoa</taxon>
        <taxon>Ecdysozoa</taxon>
        <taxon>Arthropoda</taxon>
        <taxon>Chelicerata</taxon>
        <taxon>Arachnida</taxon>
        <taxon>Acari</taxon>
        <taxon>Acariformes</taxon>
        <taxon>Trombidiformes</taxon>
        <taxon>Prostigmata</taxon>
        <taxon>Anystina</taxon>
        <taxon>Parasitengona</taxon>
        <taxon>Trombiculoidea</taxon>
        <taxon>Trombiculidae</taxon>
        <taxon>Leptotrombidium</taxon>
    </lineage>
</organism>
<comment type="caution">
    <text evidence="3">The sequence shown here is derived from an EMBL/GenBank/DDBJ whole genome shotgun (WGS) entry which is preliminary data.</text>
</comment>
<dbReference type="GO" id="GO:0016301">
    <property type="term" value="F:kinase activity"/>
    <property type="evidence" value="ECO:0007669"/>
    <property type="project" value="UniProtKB-KW"/>
</dbReference>
<evidence type="ECO:0000256" key="1">
    <source>
        <dbReference type="SAM" id="MobiDB-lite"/>
    </source>
</evidence>
<dbReference type="SUPFAM" id="SSF48097">
    <property type="entry name" value="Regulator of G-protein signaling, RGS"/>
    <property type="match status" value="2"/>
</dbReference>